<organism evidence="1 2">
    <name type="scientific">Vigna radiata var. radiata</name>
    <name type="common">Mung bean</name>
    <name type="synonym">Phaseolus aureus</name>
    <dbReference type="NCBI Taxonomy" id="3916"/>
    <lineage>
        <taxon>Eukaryota</taxon>
        <taxon>Viridiplantae</taxon>
        <taxon>Streptophyta</taxon>
        <taxon>Embryophyta</taxon>
        <taxon>Tracheophyta</taxon>
        <taxon>Spermatophyta</taxon>
        <taxon>Magnoliopsida</taxon>
        <taxon>eudicotyledons</taxon>
        <taxon>Gunneridae</taxon>
        <taxon>Pentapetalae</taxon>
        <taxon>rosids</taxon>
        <taxon>fabids</taxon>
        <taxon>Fabales</taxon>
        <taxon>Fabaceae</taxon>
        <taxon>Papilionoideae</taxon>
        <taxon>50 kb inversion clade</taxon>
        <taxon>NPAAA clade</taxon>
        <taxon>indigoferoid/millettioid clade</taxon>
        <taxon>Phaseoleae</taxon>
        <taxon>Vigna</taxon>
    </lineage>
</organism>
<name>A0A1S3VBL9_VIGRR</name>
<evidence type="ECO:0000313" key="1">
    <source>
        <dbReference type="Proteomes" id="UP000087766"/>
    </source>
</evidence>
<dbReference type="GeneID" id="106773489"/>
<dbReference type="AlphaFoldDB" id="A0A1S3VBL9"/>
<dbReference type="KEGG" id="vra:106773489"/>
<reference evidence="2" key="2">
    <citation type="submission" date="2025-08" db="UniProtKB">
        <authorList>
            <consortium name="RefSeq"/>
        </authorList>
    </citation>
    <scope>IDENTIFICATION</scope>
    <source>
        <tissue evidence="2">Leaf</tissue>
    </source>
</reference>
<evidence type="ECO:0000313" key="2">
    <source>
        <dbReference type="RefSeq" id="XP_014515660.1"/>
    </source>
</evidence>
<dbReference type="STRING" id="3916.A0A1S3VBL9"/>
<gene>
    <name evidence="2" type="primary">LOC106773489</name>
</gene>
<dbReference type="RefSeq" id="XP_014515660.1">
    <property type="nucleotide sequence ID" value="XM_014660174.1"/>
</dbReference>
<proteinExistence type="predicted"/>
<dbReference type="OrthoDB" id="1717186at2759"/>
<sequence length="113" mass="12924">MAEFALSSVFKEYGQWERQPEHCYDEPILIFVDGPVTPMHVLESDSIVLVKLRMCWSLIACFGETECKGFVVKKQKLVFGDRELAQSATLIKEYGVADSNVRFFTSMVFFSLL</sequence>
<dbReference type="Proteomes" id="UP000087766">
    <property type="component" value="Chromosome 9"/>
</dbReference>
<protein>
    <submittedName>
        <fullName evidence="2">Phosphatidylinositol 4-kinase gamma 4-like</fullName>
    </submittedName>
</protein>
<keyword evidence="1" id="KW-1185">Reference proteome</keyword>
<accession>A0A1S3VBL9</accession>
<reference evidence="1" key="1">
    <citation type="journal article" date="2014" name="Nat. Commun.">
        <title>Genome sequence of mungbean and insights into evolution within Vigna species.</title>
        <authorList>
            <person name="Kang Y.J."/>
            <person name="Kim S.K."/>
            <person name="Kim M.Y."/>
            <person name="Lestari P."/>
            <person name="Kim K.H."/>
            <person name="Ha B.K."/>
            <person name="Jun T.H."/>
            <person name="Hwang W.J."/>
            <person name="Lee T."/>
            <person name="Lee J."/>
            <person name="Shim S."/>
            <person name="Yoon M.Y."/>
            <person name="Jang Y.E."/>
            <person name="Han K.S."/>
            <person name="Taeprayoon P."/>
            <person name="Yoon N."/>
            <person name="Somta P."/>
            <person name="Tanya P."/>
            <person name="Kim K.S."/>
            <person name="Gwag J.G."/>
            <person name="Moon J.K."/>
            <person name="Lee Y.H."/>
            <person name="Park B.S."/>
            <person name="Bombarely A."/>
            <person name="Doyle J.J."/>
            <person name="Jackson S.A."/>
            <person name="Schafleitner R."/>
            <person name="Srinives P."/>
            <person name="Varshney R.K."/>
            <person name="Lee S.H."/>
        </authorList>
    </citation>
    <scope>NUCLEOTIDE SEQUENCE [LARGE SCALE GENOMIC DNA]</scope>
    <source>
        <strain evidence="1">cv. VC1973A</strain>
    </source>
</reference>